<keyword evidence="2" id="KW-1185">Reference proteome</keyword>
<proteinExistence type="predicted"/>
<protein>
    <submittedName>
        <fullName evidence="1">Uncharacterized protein</fullName>
    </submittedName>
</protein>
<evidence type="ECO:0000313" key="1">
    <source>
        <dbReference type="EMBL" id="KAF0750524.1"/>
    </source>
</evidence>
<dbReference type="OrthoDB" id="5989141at2759"/>
<sequence>MSQIIIAGRKKRFSYLGYKNLARSILEKKIHIKLNIKIRYTYKNLQPNENVEAIVNDIAGFIDVDINLSDIENVYRKLSNRNEEKLHLKDKEYIAKIEHAFGNQTNISSKVDDWRTFSNTKCLQKKIHLHLIMIFPFDFQLDQVVLYILANV</sequence>
<dbReference type="AlphaFoldDB" id="A0A6G0Y732"/>
<accession>A0A6G0Y732</accession>
<organism evidence="1 2">
    <name type="scientific">Aphis craccivora</name>
    <name type="common">Cowpea aphid</name>
    <dbReference type="NCBI Taxonomy" id="307492"/>
    <lineage>
        <taxon>Eukaryota</taxon>
        <taxon>Metazoa</taxon>
        <taxon>Ecdysozoa</taxon>
        <taxon>Arthropoda</taxon>
        <taxon>Hexapoda</taxon>
        <taxon>Insecta</taxon>
        <taxon>Pterygota</taxon>
        <taxon>Neoptera</taxon>
        <taxon>Paraneoptera</taxon>
        <taxon>Hemiptera</taxon>
        <taxon>Sternorrhyncha</taxon>
        <taxon>Aphidomorpha</taxon>
        <taxon>Aphidoidea</taxon>
        <taxon>Aphididae</taxon>
        <taxon>Aphidini</taxon>
        <taxon>Aphis</taxon>
        <taxon>Aphis</taxon>
    </lineage>
</organism>
<comment type="caution">
    <text evidence="1">The sequence shown here is derived from an EMBL/GenBank/DDBJ whole genome shotgun (WGS) entry which is preliminary data.</text>
</comment>
<reference evidence="1 2" key="1">
    <citation type="submission" date="2019-08" db="EMBL/GenBank/DDBJ databases">
        <title>Whole genome of Aphis craccivora.</title>
        <authorList>
            <person name="Voronova N.V."/>
            <person name="Shulinski R.S."/>
            <person name="Bandarenka Y.V."/>
            <person name="Zhorov D.G."/>
            <person name="Warner D."/>
        </authorList>
    </citation>
    <scope>NUCLEOTIDE SEQUENCE [LARGE SCALE GENOMIC DNA]</scope>
    <source>
        <strain evidence="1">180601</strain>
        <tissue evidence="1">Whole Body</tissue>
    </source>
</reference>
<name>A0A6G0Y732_APHCR</name>
<dbReference type="EMBL" id="VUJU01005692">
    <property type="protein sequence ID" value="KAF0750524.1"/>
    <property type="molecule type" value="Genomic_DNA"/>
</dbReference>
<evidence type="ECO:0000313" key="2">
    <source>
        <dbReference type="Proteomes" id="UP000478052"/>
    </source>
</evidence>
<dbReference type="Proteomes" id="UP000478052">
    <property type="component" value="Unassembled WGS sequence"/>
</dbReference>
<gene>
    <name evidence="1" type="ORF">FWK35_00018192</name>
</gene>